<gene>
    <name evidence="1" type="ORF">T10_9043</name>
</gene>
<evidence type="ECO:0000313" key="1">
    <source>
        <dbReference type="EMBL" id="KRZ79186.1"/>
    </source>
</evidence>
<protein>
    <submittedName>
        <fullName evidence="1">Uncharacterized protein</fullName>
    </submittedName>
</protein>
<organism evidence="1 2">
    <name type="scientific">Trichinella papuae</name>
    <dbReference type="NCBI Taxonomy" id="268474"/>
    <lineage>
        <taxon>Eukaryota</taxon>
        <taxon>Metazoa</taxon>
        <taxon>Ecdysozoa</taxon>
        <taxon>Nematoda</taxon>
        <taxon>Enoplea</taxon>
        <taxon>Dorylaimia</taxon>
        <taxon>Trichinellida</taxon>
        <taxon>Trichinellidae</taxon>
        <taxon>Trichinella</taxon>
    </lineage>
</organism>
<keyword evidence="2" id="KW-1185">Reference proteome</keyword>
<dbReference type="EMBL" id="JYDO01000008">
    <property type="protein sequence ID" value="KRZ79186.1"/>
    <property type="molecule type" value="Genomic_DNA"/>
</dbReference>
<evidence type="ECO:0000313" key="2">
    <source>
        <dbReference type="Proteomes" id="UP000054843"/>
    </source>
</evidence>
<name>A0A0V1N585_9BILA</name>
<accession>A0A0V1N585</accession>
<sequence length="86" mass="10204">MINSKLSAFLDKLFRKSSILYSRRVDACRRLMNKNIITVSLNCNATRQDGIFYNFFQQDQHLKIYLKLFSVISWPPLNHDTFNKCI</sequence>
<dbReference type="Proteomes" id="UP000054843">
    <property type="component" value="Unassembled WGS sequence"/>
</dbReference>
<reference evidence="1 2" key="1">
    <citation type="submission" date="2015-01" db="EMBL/GenBank/DDBJ databases">
        <title>Evolution of Trichinella species and genotypes.</title>
        <authorList>
            <person name="Korhonen P.K."/>
            <person name="Edoardo P."/>
            <person name="Giuseppe L.R."/>
            <person name="Gasser R.B."/>
        </authorList>
    </citation>
    <scope>NUCLEOTIDE SEQUENCE [LARGE SCALE GENOMIC DNA]</scope>
    <source>
        <strain evidence="1">ISS1980</strain>
    </source>
</reference>
<dbReference type="AlphaFoldDB" id="A0A0V1N585"/>
<proteinExistence type="predicted"/>
<comment type="caution">
    <text evidence="1">The sequence shown here is derived from an EMBL/GenBank/DDBJ whole genome shotgun (WGS) entry which is preliminary data.</text>
</comment>